<dbReference type="Pfam" id="PF00149">
    <property type="entry name" value="Metallophos"/>
    <property type="match status" value="1"/>
</dbReference>
<feature type="domain" description="Calcineurin-like phosphoesterase" evidence="2">
    <location>
        <begin position="84"/>
        <end position="262"/>
    </location>
</feature>
<keyword evidence="1" id="KW-0472">Membrane</keyword>
<dbReference type="SUPFAM" id="SSF56300">
    <property type="entry name" value="Metallo-dependent phosphatases"/>
    <property type="match status" value="1"/>
</dbReference>
<dbReference type="EMBL" id="PFBY01000024">
    <property type="protein sequence ID" value="PIR76468.1"/>
    <property type="molecule type" value="Genomic_DNA"/>
</dbReference>
<reference evidence="4" key="1">
    <citation type="submission" date="2017-09" db="EMBL/GenBank/DDBJ databases">
        <title>Depth-based differentiation of microbial function through sediment-hosted aquifers and enrichment of novel symbionts in the deep terrestrial subsurface.</title>
        <authorList>
            <person name="Probst A.J."/>
            <person name="Ladd B."/>
            <person name="Jarett J.K."/>
            <person name="Geller-Mcgrath D.E."/>
            <person name="Sieber C.M.K."/>
            <person name="Emerson J.B."/>
            <person name="Anantharaman K."/>
            <person name="Thomas B.C."/>
            <person name="Malmstrom R."/>
            <person name="Stieglmeier M."/>
            <person name="Klingl A."/>
            <person name="Woyke T."/>
            <person name="Ryan C.M."/>
            <person name="Banfield J.F."/>
        </authorList>
    </citation>
    <scope>NUCLEOTIDE SEQUENCE [LARGE SCALE GENOMIC DNA]</scope>
</reference>
<dbReference type="CDD" id="cd07385">
    <property type="entry name" value="MPP_YkuE_C"/>
    <property type="match status" value="1"/>
</dbReference>
<organism evidence="3 4">
    <name type="scientific">Candidatus Magasanikbacteria bacterium CG10_big_fil_rev_8_21_14_0_10_42_10</name>
    <dbReference type="NCBI Taxonomy" id="1974649"/>
    <lineage>
        <taxon>Bacteria</taxon>
        <taxon>Candidatus Magasanikiibacteriota</taxon>
    </lineage>
</organism>
<dbReference type="AlphaFoldDB" id="A0A2H0TWE3"/>
<dbReference type="GO" id="GO:0016787">
    <property type="term" value="F:hydrolase activity"/>
    <property type="evidence" value="ECO:0007669"/>
    <property type="project" value="InterPro"/>
</dbReference>
<evidence type="ECO:0000313" key="4">
    <source>
        <dbReference type="Proteomes" id="UP000231530"/>
    </source>
</evidence>
<dbReference type="InterPro" id="IPR004843">
    <property type="entry name" value="Calcineurin-like_PHP"/>
</dbReference>
<keyword evidence="1" id="KW-0812">Transmembrane</keyword>
<protein>
    <recommendedName>
        <fullName evidence="2">Calcineurin-like phosphoesterase domain-containing protein</fullName>
    </recommendedName>
</protein>
<name>A0A2H0TWE3_9BACT</name>
<dbReference type="PANTHER" id="PTHR31302">
    <property type="entry name" value="TRANSMEMBRANE PROTEIN WITH METALLOPHOSPHOESTERASE DOMAIN-RELATED"/>
    <property type="match status" value="1"/>
</dbReference>
<evidence type="ECO:0000259" key="2">
    <source>
        <dbReference type="Pfam" id="PF00149"/>
    </source>
</evidence>
<feature type="transmembrane region" description="Helical" evidence="1">
    <location>
        <begin position="6"/>
        <end position="25"/>
    </location>
</feature>
<dbReference type="PANTHER" id="PTHR31302:SF0">
    <property type="entry name" value="TRANSMEMBRANE PROTEIN WITH METALLOPHOSPHOESTERASE DOMAIN"/>
    <property type="match status" value="1"/>
</dbReference>
<proteinExistence type="predicted"/>
<accession>A0A2H0TWE3</accession>
<feature type="transmembrane region" description="Helical" evidence="1">
    <location>
        <begin position="45"/>
        <end position="62"/>
    </location>
</feature>
<dbReference type="InterPro" id="IPR029052">
    <property type="entry name" value="Metallo-depent_PP-like"/>
</dbReference>
<evidence type="ECO:0000256" key="1">
    <source>
        <dbReference type="SAM" id="Phobius"/>
    </source>
</evidence>
<gene>
    <name evidence="3" type="ORF">COU32_01915</name>
</gene>
<dbReference type="Gene3D" id="3.60.21.10">
    <property type="match status" value="1"/>
</dbReference>
<evidence type="ECO:0000313" key="3">
    <source>
        <dbReference type="EMBL" id="PIR76468.1"/>
    </source>
</evidence>
<keyword evidence="1" id="KW-1133">Transmembrane helix</keyword>
<dbReference type="Proteomes" id="UP000231530">
    <property type="component" value="Unassembled WGS sequence"/>
</dbReference>
<sequence>MQVYFDLLITIGIVGTLLPAGVLYYSAKKRVQSWEYRHKKSIHAFVVLLLLGTITISYGSFVEPTLLVTHEQTIHIPNITHPFTIALVSDFQLGPYTKTEHVTHIVDRILLLHPDIVMLAGDQLDNTPGDIDETMYITPLSRLIDAGIPVYAIPGNHEYGIGGKRNSLDSLHFFGDMSKDAERAFKAIGIRYLTNTLVTTTIHDQEIAFFGGDSYLAEKLSFDVLKDKPQDIPTIALIHNPGAIWLATKEDIDLVLSGHTHGGQIRLPFLGPIGRLDEPIPLDWYQGLHQVDTNTQIFVTSGTGESGTRARLFNPPEVALLTVE</sequence>
<dbReference type="InterPro" id="IPR051158">
    <property type="entry name" value="Metallophosphoesterase_sf"/>
</dbReference>
<comment type="caution">
    <text evidence="3">The sequence shown here is derived from an EMBL/GenBank/DDBJ whole genome shotgun (WGS) entry which is preliminary data.</text>
</comment>